<dbReference type="GO" id="GO:0003700">
    <property type="term" value="F:DNA-binding transcription factor activity"/>
    <property type="evidence" value="ECO:0007669"/>
    <property type="project" value="InterPro"/>
</dbReference>
<dbReference type="Pfam" id="PF12802">
    <property type="entry name" value="MarR_2"/>
    <property type="match status" value="1"/>
</dbReference>
<comment type="caution">
    <text evidence="2">The sequence shown here is derived from an EMBL/GenBank/DDBJ whole genome shotgun (WGS) entry which is preliminary data.</text>
</comment>
<evidence type="ECO:0000259" key="1">
    <source>
        <dbReference type="PROSITE" id="PS50995"/>
    </source>
</evidence>
<protein>
    <recommendedName>
        <fullName evidence="1">HTH marR-type domain-containing protein</fullName>
    </recommendedName>
</protein>
<accession>A0A4Y4DMJ5</accession>
<evidence type="ECO:0000313" key="2">
    <source>
        <dbReference type="EMBL" id="GED06542.1"/>
    </source>
</evidence>
<dbReference type="Gene3D" id="1.10.10.10">
    <property type="entry name" value="Winged helix-like DNA-binding domain superfamily/Winged helix DNA-binding domain"/>
    <property type="match status" value="1"/>
</dbReference>
<dbReference type="PROSITE" id="PS50995">
    <property type="entry name" value="HTH_MARR_2"/>
    <property type="match status" value="1"/>
</dbReference>
<dbReference type="OrthoDB" id="69852at2"/>
<dbReference type="InterPro" id="IPR036388">
    <property type="entry name" value="WH-like_DNA-bd_sf"/>
</dbReference>
<dbReference type="RefSeq" id="WP_141364710.1">
    <property type="nucleotide sequence ID" value="NZ_BAAAJL010000013.1"/>
</dbReference>
<dbReference type="PANTHER" id="PTHR33164">
    <property type="entry name" value="TRANSCRIPTIONAL REGULATOR, MARR FAMILY"/>
    <property type="match status" value="1"/>
</dbReference>
<dbReference type="InterPro" id="IPR039422">
    <property type="entry name" value="MarR/SlyA-like"/>
</dbReference>
<gene>
    <name evidence="2" type="ORF">AUR04nite_20740</name>
</gene>
<proteinExistence type="predicted"/>
<evidence type="ECO:0000313" key="3">
    <source>
        <dbReference type="Proteomes" id="UP000316612"/>
    </source>
</evidence>
<organism evidence="2 3">
    <name type="scientific">Glutamicibacter uratoxydans</name>
    <name type="common">Arthrobacter uratoxydans</name>
    <dbReference type="NCBI Taxonomy" id="43667"/>
    <lineage>
        <taxon>Bacteria</taxon>
        <taxon>Bacillati</taxon>
        <taxon>Actinomycetota</taxon>
        <taxon>Actinomycetes</taxon>
        <taxon>Micrococcales</taxon>
        <taxon>Micrococcaceae</taxon>
        <taxon>Glutamicibacter</taxon>
    </lineage>
</organism>
<reference evidence="2 3" key="1">
    <citation type="submission" date="2019-06" db="EMBL/GenBank/DDBJ databases">
        <title>Whole genome shotgun sequence of Glutamicibacter uratoxydans NBRC 15515.</title>
        <authorList>
            <person name="Hosoyama A."/>
            <person name="Uohara A."/>
            <person name="Ohji S."/>
            <person name="Ichikawa N."/>
        </authorList>
    </citation>
    <scope>NUCLEOTIDE SEQUENCE [LARGE SCALE GENOMIC DNA]</scope>
    <source>
        <strain evidence="2 3">NBRC 15515</strain>
    </source>
</reference>
<dbReference type="InterPro" id="IPR000835">
    <property type="entry name" value="HTH_MarR-typ"/>
</dbReference>
<feature type="domain" description="HTH marR-type" evidence="1">
    <location>
        <begin position="8"/>
        <end position="141"/>
    </location>
</feature>
<keyword evidence="3" id="KW-1185">Reference proteome</keyword>
<dbReference type="Proteomes" id="UP000316612">
    <property type="component" value="Unassembled WGS sequence"/>
</dbReference>
<sequence>MSRENGAQISLGTLLFIAQRAFEEEIVANLHAQGFEFSLSQGRLAARIAENGSRLTDLASAAGITKQSAGYLVSQLEAAGLVQRQDDPQDARAQLITLTELGRRAQLAARQAESAIEAAWQEHLGEESIAMLRRQLEALRPLVDRHQPRN</sequence>
<dbReference type="SMART" id="SM00347">
    <property type="entry name" value="HTH_MARR"/>
    <property type="match status" value="1"/>
</dbReference>
<dbReference type="AlphaFoldDB" id="A0A4Y4DMJ5"/>
<dbReference type="EMBL" id="BJNY01000011">
    <property type="protein sequence ID" value="GED06542.1"/>
    <property type="molecule type" value="Genomic_DNA"/>
</dbReference>
<dbReference type="InterPro" id="IPR036390">
    <property type="entry name" value="WH_DNA-bd_sf"/>
</dbReference>
<dbReference type="GO" id="GO:0006950">
    <property type="term" value="P:response to stress"/>
    <property type="evidence" value="ECO:0007669"/>
    <property type="project" value="TreeGrafter"/>
</dbReference>
<dbReference type="SUPFAM" id="SSF46785">
    <property type="entry name" value="Winged helix' DNA-binding domain"/>
    <property type="match status" value="1"/>
</dbReference>
<name>A0A4Y4DMJ5_GLUUR</name>
<dbReference type="PANTHER" id="PTHR33164:SF57">
    <property type="entry name" value="MARR-FAMILY TRANSCRIPTIONAL REGULATOR"/>
    <property type="match status" value="1"/>
</dbReference>